<evidence type="ECO:0000256" key="1">
    <source>
        <dbReference type="SAM" id="Phobius"/>
    </source>
</evidence>
<dbReference type="PANTHER" id="PTHR36833:SF2">
    <property type="entry name" value="SLR0610 PROTEIN"/>
    <property type="match status" value="1"/>
</dbReference>
<evidence type="ECO:0008006" key="4">
    <source>
        <dbReference type="Google" id="ProtNLM"/>
    </source>
</evidence>
<organism evidence="2 3">
    <name type="scientific">Candidatus Shapirobacteria bacterium CG08_land_8_20_14_0_20_39_18</name>
    <dbReference type="NCBI Taxonomy" id="1974883"/>
    <lineage>
        <taxon>Bacteria</taxon>
        <taxon>Candidatus Shapironibacteriota</taxon>
    </lineage>
</organism>
<feature type="transmembrane region" description="Helical" evidence="1">
    <location>
        <begin position="116"/>
        <end position="137"/>
    </location>
</feature>
<protein>
    <recommendedName>
        <fullName evidence="4">ABC transporter permease</fullName>
    </recommendedName>
</protein>
<feature type="transmembrane region" description="Helical" evidence="1">
    <location>
        <begin position="234"/>
        <end position="255"/>
    </location>
</feature>
<evidence type="ECO:0000313" key="2">
    <source>
        <dbReference type="EMBL" id="PIU03978.1"/>
    </source>
</evidence>
<comment type="caution">
    <text evidence="2">The sequence shown here is derived from an EMBL/GenBank/DDBJ whole genome shotgun (WGS) entry which is preliminary data.</text>
</comment>
<gene>
    <name evidence="2" type="ORF">COT44_00430</name>
</gene>
<dbReference type="Proteomes" id="UP000228996">
    <property type="component" value="Unassembled WGS sequence"/>
</dbReference>
<reference evidence="3" key="1">
    <citation type="submission" date="2017-09" db="EMBL/GenBank/DDBJ databases">
        <title>Depth-based differentiation of microbial function through sediment-hosted aquifers and enrichment of novel symbionts in the deep terrestrial subsurface.</title>
        <authorList>
            <person name="Probst A.J."/>
            <person name="Ladd B."/>
            <person name="Jarett J.K."/>
            <person name="Geller-Mcgrath D.E."/>
            <person name="Sieber C.M.K."/>
            <person name="Emerson J.B."/>
            <person name="Anantharaman K."/>
            <person name="Thomas B.C."/>
            <person name="Malmstrom R."/>
            <person name="Stieglmeier M."/>
            <person name="Klingl A."/>
            <person name="Woyke T."/>
            <person name="Ryan C.M."/>
            <person name="Banfield J.F."/>
        </authorList>
    </citation>
    <scope>NUCLEOTIDE SEQUENCE [LARGE SCALE GENOMIC DNA]</scope>
</reference>
<dbReference type="PANTHER" id="PTHR36833">
    <property type="entry name" value="SLR0610 PROTEIN-RELATED"/>
    <property type="match status" value="1"/>
</dbReference>
<feature type="transmembrane region" description="Helical" evidence="1">
    <location>
        <begin position="144"/>
        <end position="162"/>
    </location>
</feature>
<dbReference type="Pfam" id="PF06182">
    <property type="entry name" value="ABC2_membrane_6"/>
    <property type="match status" value="1"/>
</dbReference>
<feature type="transmembrane region" description="Helical" evidence="1">
    <location>
        <begin position="31"/>
        <end position="56"/>
    </location>
</feature>
<feature type="transmembrane region" description="Helical" evidence="1">
    <location>
        <begin position="68"/>
        <end position="86"/>
    </location>
</feature>
<feature type="transmembrane region" description="Helical" evidence="1">
    <location>
        <begin position="168"/>
        <end position="189"/>
    </location>
</feature>
<feature type="transmembrane region" description="Helical" evidence="1">
    <location>
        <begin position="209"/>
        <end position="228"/>
    </location>
</feature>
<evidence type="ECO:0000313" key="3">
    <source>
        <dbReference type="Proteomes" id="UP000228996"/>
    </source>
</evidence>
<accession>A0A2M6XE94</accession>
<sequence>MPMVINLRKLIKIWLMIASRAAQDQFLSSWAGIVFIIGKIVRFLLFFVFLFAVLSASKTLAGYNREQIVFFFLVFNLIDIMVQFLFRGVYVFRPLIISGDYDLDLLKPLPTLFKPIFGWTDMLDFTTLIPLWIYFIWYVATNHLINNFLGIFIFIILFINSLVLAFSFHLFVCAVCVLTTEIDHLIWIYRDLTNMARFPTDIYTRGIQAILTFTIPVVILITVPAKALMGLLSWQWIIFSLFIGAIFFFGSLKFWKYALRQYTSASS</sequence>
<proteinExistence type="predicted"/>
<dbReference type="AlphaFoldDB" id="A0A2M6XE94"/>
<keyword evidence="1" id="KW-0812">Transmembrane</keyword>
<keyword evidence="1" id="KW-0472">Membrane</keyword>
<keyword evidence="1" id="KW-1133">Transmembrane helix</keyword>
<name>A0A2M6XE94_9BACT</name>
<dbReference type="EMBL" id="PEYO01000002">
    <property type="protein sequence ID" value="PIU03978.1"/>
    <property type="molecule type" value="Genomic_DNA"/>
</dbReference>
<dbReference type="InterPro" id="IPR010390">
    <property type="entry name" value="ABC-2_transporter-like"/>
</dbReference>